<name>X1CRF1_9ZZZZ</name>
<gene>
    <name evidence="1" type="ORF">S01H4_56061</name>
</gene>
<feature type="non-terminal residue" evidence="1">
    <location>
        <position position="38"/>
    </location>
</feature>
<dbReference type="AlphaFoldDB" id="X1CRF1"/>
<organism evidence="1">
    <name type="scientific">marine sediment metagenome</name>
    <dbReference type="NCBI Taxonomy" id="412755"/>
    <lineage>
        <taxon>unclassified sequences</taxon>
        <taxon>metagenomes</taxon>
        <taxon>ecological metagenomes</taxon>
    </lineage>
</organism>
<reference evidence="1" key="1">
    <citation type="journal article" date="2014" name="Front. Microbiol.">
        <title>High frequency of phylogenetically diverse reductive dehalogenase-homologous genes in deep subseafloor sedimentary metagenomes.</title>
        <authorList>
            <person name="Kawai M."/>
            <person name="Futagami T."/>
            <person name="Toyoda A."/>
            <person name="Takaki Y."/>
            <person name="Nishi S."/>
            <person name="Hori S."/>
            <person name="Arai W."/>
            <person name="Tsubouchi T."/>
            <person name="Morono Y."/>
            <person name="Uchiyama I."/>
            <person name="Ito T."/>
            <person name="Fujiyama A."/>
            <person name="Inagaki F."/>
            <person name="Takami H."/>
        </authorList>
    </citation>
    <scope>NUCLEOTIDE SEQUENCE</scope>
    <source>
        <strain evidence="1">Expedition CK06-06</strain>
    </source>
</reference>
<comment type="caution">
    <text evidence="1">The sequence shown here is derived from an EMBL/GenBank/DDBJ whole genome shotgun (WGS) entry which is preliminary data.</text>
</comment>
<dbReference type="EMBL" id="BART01032443">
    <property type="protein sequence ID" value="GAH10986.1"/>
    <property type="molecule type" value="Genomic_DNA"/>
</dbReference>
<protein>
    <submittedName>
        <fullName evidence="1">Uncharacterized protein</fullName>
    </submittedName>
</protein>
<accession>X1CRF1</accession>
<evidence type="ECO:0000313" key="1">
    <source>
        <dbReference type="EMBL" id="GAH10986.1"/>
    </source>
</evidence>
<sequence>MVSSVTLFLLEMNMKTFNLFEPNIEEMIKRKDVKGLMK</sequence>
<proteinExistence type="predicted"/>